<comment type="caution">
    <text evidence="1">The sequence shown here is derived from an EMBL/GenBank/DDBJ whole genome shotgun (WGS) entry which is preliminary data.</text>
</comment>
<dbReference type="EMBL" id="JYIV01000030">
    <property type="protein sequence ID" value="KJL18494.1"/>
    <property type="molecule type" value="Genomic_DNA"/>
</dbReference>
<dbReference type="Proteomes" id="UP000033725">
    <property type="component" value="Unassembled WGS sequence"/>
</dbReference>
<protein>
    <submittedName>
        <fullName evidence="1">Uncharacterized protein</fullName>
    </submittedName>
</protein>
<accession>A0A0F0KDJ1</accession>
<dbReference type="PATRIC" id="fig|82380.10.peg.3336"/>
<reference evidence="1 2" key="1">
    <citation type="submission" date="2015-02" db="EMBL/GenBank/DDBJ databases">
        <title>Draft genome sequences of ten Microbacterium spp. with emphasis on heavy metal contaminated environments.</title>
        <authorList>
            <person name="Corretto E."/>
        </authorList>
    </citation>
    <scope>NUCLEOTIDE SEQUENCE [LARGE SCALE GENOMIC DNA]</scope>
    <source>
        <strain evidence="1 2">BEL163</strain>
    </source>
</reference>
<name>A0A0F0KDJ1_9MICO</name>
<gene>
    <name evidence="1" type="ORF">RN51_03328</name>
</gene>
<sequence>MTLRGTAPADDGTIETTIRYAAWFYNEVGLPFPRSRMLKLIRRAFRDHGPEGIRQAVDAHLRGEDALSWRGYQPRTHVGYKDVTGALAARRVDYARNLPDDNDPREGAT</sequence>
<proteinExistence type="predicted"/>
<dbReference type="AlphaFoldDB" id="A0A0F0KDJ1"/>
<evidence type="ECO:0000313" key="2">
    <source>
        <dbReference type="Proteomes" id="UP000033725"/>
    </source>
</evidence>
<evidence type="ECO:0000313" key="1">
    <source>
        <dbReference type="EMBL" id="KJL18494.1"/>
    </source>
</evidence>
<organism evidence="1 2">
    <name type="scientific">Microbacterium oxydans</name>
    <dbReference type="NCBI Taxonomy" id="82380"/>
    <lineage>
        <taxon>Bacteria</taxon>
        <taxon>Bacillati</taxon>
        <taxon>Actinomycetota</taxon>
        <taxon>Actinomycetes</taxon>
        <taxon>Micrococcales</taxon>
        <taxon>Microbacteriaceae</taxon>
        <taxon>Microbacterium</taxon>
    </lineage>
</organism>